<proteinExistence type="predicted"/>
<dbReference type="AlphaFoldDB" id="A0AB40CGK7"/>
<dbReference type="GeneID" id="120276315"/>
<evidence type="ECO:0000256" key="4">
    <source>
        <dbReference type="ARBA" id="ARBA00022989"/>
    </source>
</evidence>
<feature type="domain" description="Leucine-rich repeat-containing N-terminal plant-type" evidence="7">
    <location>
        <begin position="32"/>
        <end position="68"/>
    </location>
</feature>
<keyword evidence="1" id="KW-0433">Leucine-rich repeat</keyword>
<dbReference type="InterPro" id="IPR003591">
    <property type="entry name" value="Leu-rich_rpt_typical-subtyp"/>
</dbReference>
<dbReference type="InterPro" id="IPR052595">
    <property type="entry name" value="LRRC69/RLP"/>
</dbReference>
<dbReference type="SMART" id="SM00369">
    <property type="entry name" value="LRR_TYP"/>
    <property type="match status" value="4"/>
</dbReference>
<dbReference type="FunFam" id="3.80.10.10:FF:000363">
    <property type="entry name" value="Leucine-rich repeat family protein"/>
    <property type="match status" value="1"/>
</dbReference>
<dbReference type="Pfam" id="PF08263">
    <property type="entry name" value="LRRNT_2"/>
    <property type="match status" value="1"/>
</dbReference>
<feature type="chain" id="PRO_5044270148" evidence="6">
    <location>
        <begin position="29"/>
        <end position="416"/>
    </location>
</feature>
<dbReference type="Pfam" id="PF13855">
    <property type="entry name" value="LRR_8"/>
    <property type="match status" value="2"/>
</dbReference>
<dbReference type="SUPFAM" id="SSF52058">
    <property type="entry name" value="L domain-like"/>
    <property type="match status" value="1"/>
</dbReference>
<evidence type="ECO:0000313" key="8">
    <source>
        <dbReference type="Proteomes" id="UP001515500"/>
    </source>
</evidence>
<dbReference type="FunFam" id="3.80.10.10:FF:000830">
    <property type="entry name" value="Predicted protein"/>
    <property type="match status" value="1"/>
</dbReference>
<dbReference type="Pfam" id="PF00560">
    <property type="entry name" value="LRR_1"/>
    <property type="match status" value="1"/>
</dbReference>
<evidence type="ECO:0000256" key="1">
    <source>
        <dbReference type="ARBA" id="ARBA00022614"/>
    </source>
</evidence>
<protein>
    <submittedName>
        <fullName evidence="9">Probable leucine-rich repeat receptor-like protein kinase At5g49770</fullName>
    </submittedName>
</protein>
<dbReference type="InterPro" id="IPR013210">
    <property type="entry name" value="LRR_N_plant-typ"/>
</dbReference>
<evidence type="ECO:0000256" key="3">
    <source>
        <dbReference type="ARBA" id="ARBA00022737"/>
    </source>
</evidence>
<dbReference type="Gene3D" id="3.80.10.10">
    <property type="entry name" value="Ribonuclease Inhibitor"/>
    <property type="match status" value="3"/>
</dbReference>
<organism evidence="8 9">
    <name type="scientific">Dioscorea cayennensis subsp. rotundata</name>
    <name type="common">White Guinea yam</name>
    <name type="synonym">Dioscorea rotundata</name>
    <dbReference type="NCBI Taxonomy" id="55577"/>
    <lineage>
        <taxon>Eukaryota</taxon>
        <taxon>Viridiplantae</taxon>
        <taxon>Streptophyta</taxon>
        <taxon>Embryophyta</taxon>
        <taxon>Tracheophyta</taxon>
        <taxon>Spermatophyta</taxon>
        <taxon>Magnoliopsida</taxon>
        <taxon>Liliopsida</taxon>
        <taxon>Dioscoreales</taxon>
        <taxon>Dioscoreaceae</taxon>
        <taxon>Dioscorea</taxon>
    </lineage>
</organism>
<keyword evidence="8" id="KW-1185">Reference proteome</keyword>
<dbReference type="RefSeq" id="XP_039138970.1">
    <property type="nucleotide sequence ID" value="XM_039283036.1"/>
</dbReference>
<evidence type="ECO:0000259" key="7">
    <source>
        <dbReference type="Pfam" id="PF08263"/>
    </source>
</evidence>
<keyword evidence="5" id="KW-0472">Membrane</keyword>
<feature type="signal peptide" evidence="6">
    <location>
        <begin position="1"/>
        <end position="28"/>
    </location>
</feature>
<evidence type="ECO:0000256" key="5">
    <source>
        <dbReference type="ARBA" id="ARBA00023136"/>
    </source>
</evidence>
<gene>
    <name evidence="9" type="primary">LOC120276315</name>
</gene>
<dbReference type="PANTHER" id="PTHR48057:SF7">
    <property type="entry name" value="LEUCINE-RICH REPEAT SERINE_THREONINE-PROTEIN KINASE 1"/>
    <property type="match status" value="1"/>
</dbReference>
<sequence>MSVDKQVMTRKELFLLLLCFEALRVGFSETDQQDVNALRSLMNQWQNTPPTWGQSDDPCGTPWEGVVCKNSRVIALRLSTMGIKGTLSDDLSQLSELQSLDLSFNNDLIGTLTPNIGKLKKLTTLILSGCGFTGKIPQELGTLPHLSFLALSSNKFTGAIPASLGSLSNLYWLDLADNQFSGQLPVSSGTSPGLDLLTNTKHFHFNKNRLSGTIPASLFNSNMKLIHLILDGNNFSGSIPLTIGLVQTLEVLRLGKNRFNGTVPSSISNLTSLNELDLANNNLTGAMPDLTGMNKLVYVDLSNNTFIPSEAPEWFSTIQSLVTLVISSGGLRGVVPRKLFSFPQLQQVILENNAFNGTLEITNISPQLQTVDFQNNEITSVILNSNYNGTLILVGNPVCSTNITVFCQLQKQQLSP</sequence>
<evidence type="ECO:0000256" key="6">
    <source>
        <dbReference type="SAM" id="SignalP"/>
    </source>
</evidence>
<reference evidence="9" key="1">
    <citation type="submission" date="2025-08" db="UniProtKB">
        <authorList>
            <consortium name="RefSeq"/>
        </authorList>
    </citation>
    <scope>IDENTIFICATION</scope>
</reference>
<keyword evidence="3" id="KW-0677">Repeat</keyword>
<dbReference type="Proteomes" id="UP001515500">
    <property type="component" value="Chromosome 14"/>
</dbReference>
<evidence type="ECO:0000256" key="2">
    <source>
        <dbReference type="ARBA" id="ARBA00022692"/>
    </source>
</evidence>
<dbReference type="InterPro" id="IPR001611">
    <property type="entry name" value="Leu-rich_rpt"/>
</dbReference>
<name>A0AB40CGK7_DIOCR</name>
<dbReference type="InterPro" id="IPR032675">
    <property type="entry name" value="LRR_dom_sf"/>
</dbReference>
<accession>A0AB40CGK7</accession>
<keyword evidence="2" id="KW-0812">Transmembrane</keyword>
<keyword evidence="4" id="KW-1133">Transmembrane helix</keyword>
<dbReference type="PANTHER" id="PTHR48057">
    <property type="entry name" value="LEUCINE-RICH REPEAT SERINE/THREONINE-PROTEIN KINASE 1"/>
    <property type="match status" value="1"/>
</dbReference>
<keyword evidence="6" id="KW-0732">Signal</keyword>
<evidence type="ECO:0000313" key="9">
    <source>
        <dbReference type="RefSeq" id="XP_039138970.1"/>
    </source>
</evidence>